<sequence length="190" mass="20274">MSASPVRLILAAALAAGAAFALPAPASAAPKQCAIGKWRLVKYSLIAKGETTSTVKGGAGTKLTVTPKKFAYDFTGSKKVVLKTAIEGTPITVNRTYRKRLAFKSTLKGAKKGKFSLRAKSASGNAVVRSTFNGTPTDPEYLVKIYRKGDFDPFIVPYGNYACTAKVLKFQSKHADETGTSVVSATYRRI</sequence>
<comment type="caution">
    <text evidence="2">The sequence shown here is derived from an EMBL/GenBank/DDBJ whole genome shotgun (WGS) entry which is preliminary data.</text>
</comment>
<proteinExistence type="predicted"/>
<feature type="chain" id="PRO_5046732198" evidence="1">
    <location>
        <begin position="29"/>
        <end position="190"/>
    </location>
</feature>
<keyword evidence="3" id="KW-1185">Reference proteome</keyword>
<gene>
    <name evidence="2" type="ORF">GCM10010439_59140</name>
</gene>
<organism evidence="2 3">
    <name type="scientific">Actinocorallia aurantiaca</name>
    <dbReference type="NCBI Taxonomy" id="46204"/>
    <lineage>
        <taxon>Bacteria</taxon>
        <taxon>Bacillati</taxon>
        <taxon>Actinomycetota</taxon>
        <taxon>Actinomycetes</taxon>
        <taxon>Streptosporangiales</taxon>
        <taxon>Thermomonosporaceae</taxon>
        <taxon>Actinocorallia</taxon>
    </lineage>
</organism>
<name>A0ABN3UMK5_9ACTN</name>
<evidence type="ECO:0000256" key="1">
    <source>
        <dbReference type="SAM" id="SignalP"/>
    </source>
</evidence>
<reference evidence="2 3" key="1">
    <citation type="journal article" date="2019" name="Int. J. Syst. Evol. Microbiol.">
        <title>The Global Catalogue of Microorganisms (GCM) 10K type strain sequencing project: providing services to taxonomists for standard genome sequencing and annotation.</title>
        <authorList>
            <consortium name="The Broad Institute Genomics Platform"/>
            <consortium name="The Broad Institute Genome Sequencing Center for Infectious Disease"/>
            <person name="Wu L."/>
            <person name="Ma J."/>
        </authorList>
    </citation>
    <scope>NUCLEOTIDE SEQUENCE [LARGE SCALE GENOMIC DNA]</scope>
    <source>
        <strain evidence="2 3">JCM 8201</strain>
    </source>
</reference>
<evidence type="ECO:0000313" key="2">
    <source>
        <dbReference type="EMBL" id="GAA2735127.1"/>
    </source>
</evidence>
<accession>A0ABN3UMK5</accession>
<keyword evidence="1" id="KW-0732">Signal</keyword>
<evidence type="ECO:0000313" key="3">
    <source>
        <dbReference type="Proteomes" id="UP001501842"/>
    </source>
</evidence>
<dbReference type="Proteomes" id="UP001501842">
    <property type="component" value="Unassembled WGS sequence"/>
</dbReference>
<protein>
    <submittedName>
        <fullName evidence="2">Uncharacterized protein</fullName>
    </submittedName>
</protein>
<feature type="signal peptide" evidence="1">
    <location>
        <begin position="1"/>
        <end position="28"/>
    </location>
</feature>
<dbReference type="EMBL" id="BAAATZ010000029">
    <property type="protein sequence ID" value="GAA2735127.1"/>
    <property type="molecule type" value="Genomic_DNA"/>
</dbReference>